<evidence type="ECO:0000256" key="1">
    <source>
        <dbReference type="SAM" id="SignalP"/>
    </source>
</evidence>
<accession>A0AB32VW91</accession>
<dbReference type="Gramene" id="Tc02v2_t004630.1">
    <property type="protein sequence ID" value="Tc02v2_p004630.1"/>
    <property type="gene ID" value="Tc02v2_g004630"/>
</dbReference>
<organism evidence="2 3">
    <name type="scientific">Theobroma cacao</name>
    <name type="common">Cacao</name>
    <name type="synonym">Cocoa</name>
    <dbReference type="NCBI Taxonomy" id="3641"/>
    <lineage>
        <taxon>Eukaryota</taxon>
        <taxon>Viridiplantae</taxon>
        <taxon>Streptophyta</taxon>
        <taxon>Embryophyta</taxon>
        <taxon>Tracheophyta</taxon>
        <taxon>Spermatophyta</taxon>
        <taxon>Magnoliopsida</taxon>
        <taxon>eudicotyledons</taxon>
        <taxon>Gunneridae</taxon>
        <taxon>Pentapetalae</taxon>
        <taxon>rosids</taxon>
        <taxon>malvids</taxon>
        <taxon>Malvales</taxon>
        <taxon>Malvaceae</taxon>
        <taxon>Byttnerioideae</taxon>
        <taxon>Theobroma</taxon>
    </lineage>
</organism>
<sequence length="162" mass="18146">MKVQMLQLLLLFAVIDFDNTDVAWKKYDSITAREPFKQFGCSERLYQGVFGPLLRVGLFAPEELCSAAASQGVLYYLILAHQKHFDVVFCRGTAREKIFEPWVESPKAKGCEMLEDKKVTDIIFNDETGCITEVVCGKETDSADTVILAVGIATLQEIIKKS</sequence>
<keyword evidence="1" id="KW-0732">Signal</keyword>
<reference evidence="2" key="1">
    <citation type="journal article" date="1997" name="Nucleic Acids Res.">
        <title>tRNAscan-SE: a program for improved detection of transfer RNA genes in genomic sequence.</title>
        <authorList>
            <person name="Lowe T.M."/>
            <person name="Eddy S.R."/>
        </authorList>
    </citation>
    <scope>NUCLEOTIDE SEQUENCE [LARGE SCALE GENOMIC DNA]</scope>
    <source>
        <strain evidence="2">r\B97-61/B2</strain>
    </source>
</reference>
<gene>
    <name evidence="3" type="primary">LOC18607540</name>
</gene>
<dbReference type="KEGG" id="tcc:18607540"/>
<name>A0AB32VW91_THECC</name>
<dbReference type="InterPro" id="IPR050464">
    <property type="entry name" value="Zeta_carotene_desat/Oxidored"/>
</dbReference>
<protein>
    <submittedName>
        <fullName evidence="3">Uncharacterized protein LOC18607540</fullName>
    </submittedName>
</protein>
<evidence type="ECO:0000313" key="3">
    <source>
        <dbReference type="RefSeq" id="XP_017970325.1"/>
    </source>
</evidence>
<feature type="signal peptide" evidence="1">
    <location>
        <begin position="1"/>
        <end position="20"/>
    </location>
</feature>
<dbReference type="GeneID" id="18607540"/>
<feature type="chain" id="PRO_5044295882" evidence="1">
    <location>
        <begin position="21"/>
        <end position="162"/>
    </location>
</feature>
<dbReference type="RefSeq" id="XP_017970325.1">
    <property type="nucleotide sequence ID" value="XM_018114836.1"/>
</dbReference>
<dbReference type="Proteomes" id="UP000694886">
    <property type="component" value="Chromosome 2"/>
</dbReference>
<dbReference type="PANTHER" id="PTHR42923">
    <property type="entry name" value="PROTOPORPHYRINOGEN OXIDASE"/>
    <property type="match status" value="1"/>
</dbReference>
<proteinExistence type="predicted"/>
<reference evidence="3" key="2">
    <citation type="submission" date="2025-08" db="UniProtKB">
        <authorList>
            <consortium name="RefSeq"/>
        </authorList>
    </citation>
    <scope>IDENTIFICATION</scope>
</reference>
<evidence type="ECO:0000313" key="2">
    <source>
        <dbReference type="Proteomes" id="UP000694886"/>
    </source>
</evidence>
<dbReference type="InterPro" id="IPR036188">
    <property type="entry name" value="FAD/NAD-bd_sf"/>
</dbReference>
<dbReference type="SUPFAM" id="SSF51905">
    <property type="entry name" value="FAD/NAD(P)-binding domain"/>
    <property type="match status" value="1"/>
</dbReference>
<dbReference type="AlphaFoldDB" id="A0AB32VW91"/>
<dbReference type="PANTHER" id="PTHR42923:SF24">
    <property type="entry name" value="OS04G0560500 PROTEIN"/>
    <property type="match status" value="1"/>
</dbReference>